<organism evidence="1 2">
    <name type="scientific">Synechococcus phage S-P4</name>
    <dbReference type="NCBI Taxonomy" id="2484640"/>
    <lineage>
        <taxon>Viruses</taxon>
        <taxon>Duplodnaviria</taxon>
        <taxon>Heunggongvirae</taxon>
        <taxon>Uroviricota</taxon>
        <taxon>Caudoviricetes</taxon>
        <taxon>Pantevenvirales</taxon>
        <taxon>Kyanoviridae</taxon>
        <taxon>Leucotheavirus</taxon>
        <taxon>Leucotheavirus sp4</taxon>
    </lineage>
</organism>
<dbReference type="KEGG" id="vg:55007211"/>
<name>A0A3G3M5M5_9CAUD</name>
<proteinExistence type="predicted"/>
<protein>
    <submittedName>
        <fullName evidence="1">Uncharacterized protein</fullName>
    </submittedName>
</protein>
<reference evidence="1 2" key="1">
    <citation type="submission" date="2018-09" db="EMBL/GenBank/DDBJ databases">
        <authorList>
            <person name="You S."/>
        </authorList>
    </citation>
    <scope>NUCLEOTIDE SEQUENCE [LARGE SCALE GENOMIC DNA]</scope>
</reference>
<dbReference type="EMBL" id="MH920639">
    <property type="protein sequence ID" value="AYR01792.1"/>
    <property type="molecule type" value="Genomic_DNA"/>
</dbReference>
<dbReference type="Gene3D" id="3.40.1440.50">
    <property type="match status" value="1"/>
</dbReference>
<evidence type="ECO:0000313" key="1">
    <source>
        <dbReference type="EMBL" id="AYR01792.1"/>
    </source>
</evidence>
<dbReference type="Proteomes" id="UP000281181">
    <property type="component" value="Segment"/>
</dbReference>
<accession>A0A3G3M5M5</accession>
<keyword evidence="2" id="KW-1185">Reference proteome</keyword>
<sequence>MHISNVKTATMVGKFALNDGPSKARLKLNYENLDNNILKDDAGRVYLLVKDGEIMKIGGSVSKGGIKSTMSFYVSANTGRPSIRSFGINQLVHESIMSGAEVSVYMITSVQVFAPVKGLFGAETMSISAFKEMEEKCLRDYVASEGCYPAWNYQESGKPWEQYIQEAHAIILTKTAKRK</sequence>
<dbReference type="GeneID" id="55007211"/>
<evidence type="ECO:0000313" key="2">
    <source>
        <dbReference type="Proteomes" id="UP000281181"/>
    </source>
</evidence>
<dbReference type="RefSeq" id="YP_009815977.1">
    <property type="nucleotide sequence ID" value="NC_048102.1"/>
</dbReference>